<accession>A0A5A7NV25</accession>
<dbReference type="Proteomes" id="UP000325307">
    <property type="component" value="Unassembled WGS sequence"/>
</dbReference>
<dbReference type="SUPFAM" id="SSF53850">
    <property type="entry name" value="Periplasmic binding protein-like II"/>
    <property type="match status" value="1"/>
</dbReference>
<dbReference type="PANTHER" id="PTHR35936:SF17">
    <property type="entry name" value="ARGININE-BINDING EXTRACELLULAR PROTEIN ARTP"/>
    <property type="match status" value="1"/>
</dbReference>
<dbReference type="PANTHER" id="PTHR35936">
    <property type="entry name" value="MEMBRANE-BOUND LYTIC MUREIN TRANSGLYCOSYLASE F"/>
    <property type="match status" value="1"/>
</dbReference>
<comment type="caution">
    <text evidence="4">The sequence shown here is derived from an EMBL/GenBank/DDBJ whole genome shotgun (WGS) entry which is preliminary data.</text>
</comment>
<protein>
    <recommendedName>
        <fullName evidence="3">Solute-binding protein family 3/N-terminal domain-containing protein</fullName>
    </recommendedName>
</protein>
<dbReference type="AlphaFoldDB" id="A0A5A7NV25"/>
<evidence type="ECO:0000313" key="5">
    <source>
        <dbReference type="Proteomes" id="UP000325307"/>
    </source>
</evidence>
<dbReference type="SMART" id="SM00062">
    <property type="entry name" value="PBPb"/>
    <property type="match status" value="1"/>
</dbReference>
<feature type="signal peptide" evidence="2">
    <location>
        <begin position="1"/>
        <end position="27"/>
    </location>
</feature>
<feature type="chain" id="PRO_5038392115" description="Solute-binding protein family 3/N-terminal domain-containing protein" evidence="2">
    <location>
        <begin position="28"/>
        <end position="280"/>
    </location>
</feature>
<dbReference type="Pfam" id="PF00497">
    <property type="entry name" value="SBP_bac_3"/>
    <property type="match status" value="1"/>
</dbReference>
<dbReference type="PROSITE" id="PS51257">
    <property type="entry name" value="PROKAR_LIPOPROTEIN"/>
    <property type="match status" value="1"/>
</dbReference>
<evidence type="ECO:0000256" key="2">
    <source>
        <dbReference type="SAM" id="SignalP"/>
    </source>
</evidence>
<evidence type="ECO:0000256" key="1">
    <source>
        <dbReference type="ARBA" id="ARBA00022729"/>
    </source>
</evidence>
<name>A0A5A7NV25_9MICC</name>
<evidence type="ECO:0000259" key="3">
    <source>
        <dbReference type="SMART" id="SM00062"/>
    </source>
</evidence>
<evidence type="ECO:0000313" key="4">
    <source>
        <dbReference type="EMBL" id="GER23877.1"/>
    </source>
</evidence>
<dbReference type="Gene3D" id="3.40.190.10">
    <property type="entry name" value="Periplasmic binding protein-like II"/>
    <property type="match status" value="2"/>
</dbReference>
<dbReference type="RefSeq" id="WP_216364710.1">
    <property type="nucleotide sequence ID" value="NZ_BKDJ01000013.1"/>
</dbReference>
<keyword evidence="1 2" id="KW-0732">Signal</keyword>
<dbReference type="EMBL" id="BKDJ01000013">
    <property type="protein sequence ID" value="GER23877.1"/>
    <property type="molecule type" value="Genomic_DNA"/>
</dbReference>
<keyword evidence="5" id="KW-1185">Reference proteome</keyword>
<reference evidence="4 5" key="1">
    <citation type="submission" date="2019-09" db="EMBL/GenBank/DDBJ databases">
        <title>Arthrobacter zafarii sp. nov., a moderately thermotolerant and halotolerant actinobacterium isolated from Cholistan desert soil of Pakistan.</title>
        <authorList>
            <person name="Amin A."/>
            <person name="Ahmed I."/>
            <person name="Khalid N."/>
            <person name="Schumann P."/>
            <person name="Busse H.J."/>
            <person name="Khan I.U."/>
            <person name="Li S."/>
            <person name="Li W.J."/>
        </authorList>
    </citation>
    <scope>NUCLEOTIDE SEQUENCE [LARGE SCALE GENOMIC DNA]</scope>
    <source>
        <strain evidence="4 5">NCCP-1664</strain>
    </source>
</reference>
<proteinExistence type="predicted"/>
<gene>
    <name evidence="4" type="ORF">NCCP1664_23720</name>
</gene>
<sequence>MKKSFLTTAALGALVLSAMTACGSGTAKTVAADCKPAATFETLTAGTLTVAVPELPPFSTYAGNELAGVDGELIKEFAKRNCLEIKAEPTSYAGAIPAVQSNRADVALGAFYRTAERDKVVGLTAPVYTDEMATISAEGIDQIPALEARKVGTVDGYLWVPDLKTLLGDKLTIYPSAVEMQADLKTGRIDTGIDSYGSAVEMYKNDAKYKVVAVKPDARVKASKEPAQITFPYIKSNNALGAALDEAIASMKSDGTIGSALTGAGLPESGAETGAPRLIG</sequence>
<dbReference type="InterPro" id="IPR001638">
    <property type="entry name" value="Solute-binding_3/MltF_N"/>
</dbReference>
<feature type="domain" description="Solute-binding protein family 3/N-terminal" evidence="3">
    <location>
        <begin position="47"/>
        <end position="268"/>
    </location>
</feature>
<organism evidence="4 5">
    <name type="scientific">Zafaria cholistanensis</name>
    <dbReference type="NCBI Taxonomy" id="1682741"/>
    <lineage>
        <taxon>Bacteria</taxon>
        <taxon>Bacillati</taxon>
        <taxon>Actinomycetota</taxon>
        <taxon>Actinomycetes</taxon>
        <taxon>Micrococcales</taxon>
        <taxon>Micrococcaceae</taxon>
        <taxon>Zafaria</taxon>
    </lineage>
</organism>
<dbReference type="CDD" id="cd13530">
    <property type="entry name" value="PBP2_peptides_like"/>
    <property type="match status" value="1"/>
</dbReference>